<evidence type="ECO:0000313" key="2">
    <source>
        <dbReference type="Proteomes" id="UP000298642"/>
    </source>
</evidence>
<protein>
    <submittedName>
        <fullName evidence="1">Uncharacterized protein</fullName>
    </submittedName>
</protein>
<proteinExistence type="predicted"/>
<keyword evidence="2" id="KW-1185">Reference proteome</keyword>
<accession>A0A4D7ASN2</accession>
<name>A0A4D7ASN2_9FIRM</name>
<evidence type="ECO:0000313" key="1">
    <source>
        <dbReference type="EMBL" id="QCI60518.1"/>
    </source>
</evidence>
<dbReference type="AlphaFoldDB" id="A0A4D7ASN2"/>
<dbReference type="Proteomes" id="UP000298642">
    <property type="component" value="Chromosome"/>
</dbReference>
<dbReference type="RefSeq" id="WP_021748579.1">
    <property type="nucleotide sequence ID" value="NZ_CAUWCU010000019.1"/>
</dbReference>
<reference evidence="2" key="1">
    <citation type="submission" date="2018-12" db="EMBL/GenBank/DDBJ databases">
        <title>Dusodibacter welbiota gen. nov., sp. nov., isolated from human faeces and emended description of the Oscillibacter genus.</title>
        <authorList>
            <person name="Le Roy T."/>
            <person name="Van der Smissen P."/>
            <person name="Delzenne N."/>
            <person name="Muccioli G."/>
            <person name="Collet J.F."/>
            <person name="Cani P.D."/>
        </authorList>
    </citation>
    <scope>NUCLEOTIDE SEQUENCE [LARGE SCALE GENOMIC DNA]</scope>
    <source>
        <strain evidence="2">J115</strain>
    </source>
</reference>
<dbReference type="EMBL" id="CP034413">
    <property type="protein sequence ID" value="QCI60518.1"/>
    <property type="molecule type" value="Genomic_DNA"/>
</dbReference>
<dbReference type="GeneID" id="89522594"/>
<sequence length="64" mass="7768">MLPCQTGCPSYREGCHKTCPQWRLFQEKQRAQRQAKKQYLQFYNALCAQVVRQCRAIEYRRIAW</sequence>
<dbReference type="KEGG" id="obj:EIO64_15990"/>
<gene>
    <name evidence="1" type="ORF">EIO64_15990</name>
</gene>
<organism evidence="1 2">
    <name type="scientific">Dysosmobacter welbionis</name>
    <dbReference type="NCBI Taxonomy" id="2093857"/>
    <lineage>
        <taxon>Bacteria</taxon>
        <taxon>Bacillati</taxon>
        <taxon>Bacillota</taxon>
        <taxon>Clostridia</taxon>
        <taxon>Eubacteriales</taxon>
        <taxon>Oscillospiraceae</taxon>
        <taxon>Dysosmobacter</taxon>
    </lineage>
</organism>